<accession>A0ABY7BLL9</accession>
<keyword evidence="2" id="KW-1185">Reference proteome</keyword>
<gene>
    <name evidence="1" type="ORF">OTK00_001238</name>
</gene>
<dbReference type="EMBL" id="CP113865">
    <property type="protein sequence ID" value="WAM32792.1"/>
    <property type="molecule type" value="Genomic_DNA"/>
</dbReference>
<evidence type="ECO:0000313" key="2">
    <source>
        <dbReference type="Proteomes" id="UP001164909"/>
    </source>
</evidence>
<proteinExistence type="predicted"/>
<dbReference type="NCBIfam" id="TIGR03949">
    <property type="entry name" value="bact_IIb_cerein"/>
    <property type="match status" value="1"/>
</dbReference>
<dbReference type="Proteomes" id="UP001164909">
    <property type="component" value="Chromosome"/>
</dbReference>
<reference evidence="1" key="1">
    <citation type="submission" date="2022-12" db="EMBL/GenBank/DDBJ databases">
        <authorList>
            <person name="Bing R.G."/>
            <person name="Willard D.J."/>
            <person name="Manesh M.J.H."/>
            <person name="Laemthong T."/>
            <person name="Crosby J.R."/>
            <person name="Kelly R.M."/>
        </authorList>
    </citation>
    <scope>NUCLEOTIDE SEQUENCE</scope>
    <source>
        <strain evidence="1">DSM 8990</strain>
    </source>
</reference>
<name>A0ABY7BLL9_9FIRM</name>
<organism evidence="1 2">
    <name type="scientific">Caldicellulosiruptor morganii</name>
    <dbReference type="NCBI Taxonomy" id="1387555"/>
    <lineage>
        <taxon>Bacteria</taxon>
        <taxon>Bacillati</taxon>
        <taxon>Bacillota</taxon>
        <taxon>Bacillota incertae sedis</taxon>
        <taxon>Caldicellulosiruptorales</taxon>
        <taxon>Caldicellulosiruptoraceae</taxon>
        <taxon>Caldicellulosiruptor</taxon>
    </lineage>
</organism>
<evidence type="ECO:0000313" key="1">
    <source>
        <dbReference type="EMBL" id="WAM32792.1"/>
    </source>
</evidence>
<protein>
    <submittedName>
        <fullName evidence="1">Class IIb bacteriocin, lactobin A/cerein 7B family</fullName>
    </submittedName>
</protein>
<sequence length="71" mass="8094">MVNECLLKKGYFVELDNNEMECVNGGWLNVAVRVVTKVTTVITLIEGIYENAKKLYDFGRGFVDGFRDAMR</sequence>
<dbReference type="RefSeq" id="WP_045169492.1">
    <property type="nucleotide sequence ID" value="NZ_CP113865.1"/>
</dbReference>
<dbReference type="InterPro" id="IPR023991">
    <property type="entry name" value="Bacteriocin_IIb_lactobn/cerein"/>
</dbReference>